<keyword evidence="2" id="KW-1185">Reference proteome</keyword>
<dbReference type="Proteomes" id="UP000814033">
    <property type="component" value="Unassembled WGS sequence"/>
</dbReference>
<accession>A0ACB8R9D8</accession>
<organism evidence="1 2">
    <name type="scientific">Auriscalpium vulgare</name>
    <dbReference type="NCBI Taxonomy" id="40419"/>
    <lineage>
        <taxon>Eukaryota</taxon>
        <taxon>Fungi</taxon>
        <taxon>Dikarya</taxon>
        <taxon>Basidiomycota</taxon>
        <taxon>Agaricomycotina</taxon>
        <taxon>Agaricomycetes</taxon>
        <taxon>Russulales</taxon>
        <taxon>Auriscalpiaceae</taxon>
        <taxon>Auriscalpium</taxon>
    </lineage>
</organism>
<protein>
    <submittedName>
        <fullName evidence="1">Cytochrome P450</fullName>
    </submittedName>
</protein>
<sequence>MSMAYGYEVQPENDSFLAVVQEVSKIGVSATLPGSLLVNNLPILQHLPRGFPGTGFRKVAQRGRELGESMKKDPIALVKDRMRKGIAPPSIARDSLEVLQDLPEDSKPGEITEQVVRDACGSIYLAGVDTVVSSLLTAFLSLALHPDMQHKAQAELDAVTGRSRAPTFEDRVRLPYVDALCKELVRWRPIGPLGLPHMLQADDMYRGYYIPKGALVMANLWTILRDPEAYPNPEKFAPERFLTDDGLLHDDCDLELAPAFGLGRRVCPGRHLADAIIFMTVASVLSAFDVSKAKDTDGVEIPIPGTYTGEMVSAPEPFRCSITVRA</sequence>
<proteinExistence type="predicted"/>
<gene>
    <name evidence="1" type="ORF">FA95DRAFT_1566153</name>
</gene>
<name>A0ACB8R9D8_9AGAM</name>
<dbReference type="EMBL" id="MU276172">
    <property type="protein sequence ID" value="KAI0040736.1"/>
    <property type="molecule type" value="Genomic_DNA"/>
</dbReference>
<reference evidence="1" key="2">
    <citation type="journal article" date="2022" name="New Phytol.">
        <title>Evolutionary transition to the ectomycorrhizal habit in the genomes of a hyperdiverse lineage of mushroom-forming fungi.</title>
        <authorList>
            <person name="Looney B."/>
            <person name="Miyauchi S."/>
            <person name="Morin E."/>
            <person name="Drula E."/>
            <person name="Courty P.E."/>
            <person name="Kohler A."/>
            <person name="Kuo A."/>
            <person name="LaButti K."/>
            <person name="Pangilinan J."/>
            <person name="Lipzen A."/>
            <person name="Riley R."/>
            <person name="Andreopoulos W."/>
            <person name="He G."/>
            <person name="Johnson J."/>
            <person name="Nolan M."/>
            <person name="Tritt A."/>
            <person name="Barry K.W."/>
            <person name="Grigoriev I.V."/>
            <person name="Nagy L.G."/>
            <person name="Hibbett D."/>
            <person name="Henrissat B."/>
            <person name="Matheny P.B."/>
            <person name="Labbe J."/>
            <person name="Martin F.M."/>
        </authorList>
    </citation>
    <scope>NUCLEOTIDE SEQUENCE</scope>
    <source>
        <strain evidence="1">FP105234-sp</strain>
    </source>
</reference>
<reference evidence="1" key="1">
    <citation type="submission" date="2021-02" db="EMBL/GenBank/DDBJ databases">
        <authorList>
            <consortium name="DOE Joint Genome Institute"/>
            <person name="Ahrendt S."/>
            <person name="Looney B.P."/>
            <person name="Miyauchi S."/>
            <person name="Morin E."/>
            <person name="Drula E."/>
            <person name="Courty P.E."/>
            <person name="Chicoki N."/>
            <person name="Fauchery L."/>
            <person name="Kohler A."/>
            <person name="Kuo A."/>
            <person name="Labutti K."/>
            <person name="Pangilinan J."/>
            <person name="Lipzen A."/>
            <person name="Riley R."/>
            <person name="Andreopoulos W."/>
            <person name="He G."/>
            <person name="Johnson J."/>
            <person name="Barry K.W."/>
            <person name="Grigoriev I.V."/>
            <person name="Nagy L."/>
            <person name="Hibbett D."/>
            <person name="Henrissat B."/>
            <person name="Matheny P.B."/>
            <person name="Labbe J."/>
            <person name="Martin F."/>
        </authorList>
    </citation>
    <scope>NUCLEOTIDE SEQUENCE</scope>
    <source>
        <strain evidence="1">FP105234-sp</strain>
    </source>
</reference>
<evidence type="ECO:0000313" key="1">
    <source>
        <dbReference type="EMBL" id="KAI0040736.1"/>
    </source>
</evidence>
<comment type="caution">
    <text evidence="1">The sequence shown here is derived from an EMBL/GenBank/DDBJ whole genome shotgun (WGS) entry which is preliminary data.</text>
</comment>
<evidence type="ECO:0000313" key="2">
    <source>
        <dbReference type="Proteomes" id="UP000814033"/>
    </source>
</evidence>